<keyword evidence="1" id="KW-0732">Signal</keyword>
<dbReference type="InterPro" id="IPR055355">
    <property type="entry name" value="ZP-C"/>
</dbReference>
<keyword evidence="2" id="KW-1015">Disulfide bond</keyword>
<organism evidence="4 5">
    <name type="scientific">Champsocephalus gunnari</name>
    <name type="common">Mackerel icefish</name>
    <dbReference type="NCBI Taxonomy" id="52237"/>
    <lineage>
        <taxon>Eukaryota</taxon>
        <taxon>Metazoa</taxon>
        <taxon>Chordata</taxon>
        <taxon>Craniata</taxon>
        <taxon>Vertebrata</taxon>
        <taxon>Euteleostomi</taxon>
        <taxon>Actinopterygii</taxon>
        <taxon>Neopterygii</taxon>
        <taxon>Teleostei</taxon>
        <taxon>Neoteleostei</taxon>
        <taxon>Acanthomorphata</taxon>
        <taxon>Eupercaria</taxon>
        <taxon>Perciformes</taxon>
        <taxon>Notothenioidei</taxon>
        <taxon>Channichthyidae</taxon>
        <taxon>Champsocephalus</taxon>
    </lineage>
</organism>
<dbReference type="InterPro" id="IPR055356">
    <property type="entry name" value="ZP-N"/>
</dbReference>
<feature type="domain" description="ZP" evidence="3">
    <location>
        <begin position="163"/>
        <end position="421"/>
    </location>
</feature>
<dbReference type="Pfam" id="PF08742">
    <property type="entry name" value="C8"/>
    <property type="match status" value="1"/>
</dbReference>
<dbReference type="SMART" id="SM00832">
    <property type="entry name" value="C8"/>
    <property type="match status" value="1"/>
</dbReference>
<dbReference type="InterPro" id="IPR014853">
    <property type="entry name" value="VWF/SSPO/ZAN-like_Cys-rich_dom"/>
</dbReference>
<dbReference type="Pfam" id="PF23344">
    <property type="entry name" value="ZP-N"/>
    <property type="match status" value="1"/>
</dbReference>
<keyword evidence="5" id="KW-1185">Reference proteome</keyword>
<dbReference type="AlphaFoldDB" id="A0AAN8C7L0"/>
<evidence type="ECO:0000256" key="2">
    <source>
        <dbReference type="ARBA" id="ARBA00023157"/>
    </source>
</evidence>
<evidence type="ECO:0000256" key="1">
    <source>
        <dbReference type="ARBA" id="ARBA00022729"/>
    </source>
</evidence>
<dbReference type="SMART" id="SM00241">
    <property type="entry name" value="ZP"/>
    <property type="match status" value="1"/>
</dbReference>
<dbReference type="Proteomes" id="UP001331515">
    <property type="component" value="Unassembled WGS sequence"/>
</dbReference>
<gene>
    <name evidence="4" type="ORF">CgunFtcFv8_015842</name>
</gene>
<dbReference type="PANTHER" id="PTHR14002:SF50">
    <property type="entry name" value="ALPHA-TECTORIN-LIKE-RELATED"/>
    <property type="match status" value="1"/>
</dbReference>
<proteinExistence type="predicted"/>
<dbReference type="Gene3D" id="2.60.40.4100">
    <property type="entry name" value="Zona pellucida, ZP-C domain"/>
    <property type="match status" value="1"/>
</dbReference>
<dbReference type="PANTHER" id="PTHR14002">
    <property type="entry name" value="ENDOGLIN/TGF-BETA RECEPTOR TYPE III"/>
    <property type="match status" value="1"/>
</dbReference>
<sequence>MINLEQGGRVLVDEQILTLSSIAQQHNGVEFSVDQNIVTVELPSYNMTILFDGNTAHVAGQIEAMEGLCGSLSDSSKTTSLAAEKSSSSSLPGCEIQHTDTVDNSIDCSLATDHCNLLRQAPFSACHNHTNPEPFITACTETLCNYRLVDGLDCQFMEAYAQSCSLKADIALEDWRSSTTCFVLADKGIVLHLNDPNCKGQMDNETHMVTFGFNSSNICGTEVVKNNSMILYKNAIMTRNMSEYGVITRHNQIQIDFSCLYKEPEIKSFAFRIKDSSVVQELTSGEWNYTLQMSAYLDQNLLYVVKPETELLLNQRIWLELKTEGLDGNRVSIVTDSCWATSQSSPNGSLSHDLIISGCPNANDETVRLSGNGQGTSNVFSLNMFEFNGGNREIFLHCKLELCFRMGNSCQPTCKPRSRRRRRASKYVDKNPAIISMSWTKNKDH</sequence>
<dbReference type="PROSITE" id="PS51034">
    <property type="entry name" value="ZP_2"/>
    <property type="match status" value="1"/>
</dbReference>
<evidence type="ECO:0000259" key="3">
    <source>
        <dbReference type="PROSITE" id="PS51034"/>
    </source>
</evidence>
<evidence type="ECO:0000313" key="4">
    <source>
        <dbReference type="EMBL" id="KAK5898422.1"/>
    </source>
</evidence>
<protein>
    <recommendedName>
        <fullName evidence="3">ZP domain-containing protein</fullName>
    </recommendedName>
</protein>
<dbReference type="Pfam" id="PF00100">
    <property type="entry name" value="Zona_pellucida"/>
    <property type="match status" value="1"/>
</dbReference>
<reference evidence="4 5" key="1">
    <citation type="journal article" date="2023" name="Mol. Biol. Evol.">
        <title>Genomics of Secondarily Temperate Adaptation in the Only Non-Antarctic Icefish.</title>
        <authorList>
            <person name="Rivera-Colon A.G."/>
            <person name="Rayamajhi N."/>
            <person name="Minhas B.F."/>
            <person name="Madrigal G."/>
            <person name="Bilyk K.T."/>
            <person name="Yoon V."/>
            <person name="Hune M."/>
            <person name="Gregory S."/>
            <person name="Cheng C.H.C."/>
            <person name="Catchen J.M."/>
        </authorList>
    </citation>
    <scope>NUCLEOTIDE SEQUENCE [LARGE SCALE GENOMIC DNA]</scope>
    <source>
        <tissue evidence="4">White muscle</tissue>
    </source>
</reference>
<name>A0AAN8C7L0_CHAGU</name>
<evidence type="ECO:0000313" key="5">
    <source>
        <dbReference type="Proteomes" id="UP001331515"/>
    </source>
</evidence>
<dbReference type="InterPro" id="IPR001507">
    <property type="entry name" value="ZP_dom"/>
</dbReference>
<dbReference type="EMBL" id="JAURVH010001533">
    <property type="protein sequence ID" value="KAK5898422.1"/>
    <property type="molecule type" value="Genomic_DNA"/>
</dbReference>
<accession>A0AAN8C7L0</accession>
<dbReference type="InterPro" id="IPR042235">
    <property type="entry name" value="ZP-C_dom"/>
</dbReference>
<dbReference type="Gene3D" id="2.60.40.3210">
    <property type="entry name" value="Zona pellucida, ZP-N domain"/>
    <property type="match status" value="1"/>
</dbReference>
<comment type="caution">
    <text evidence="4">The sequence shown here is derived from an EMBL/GenBank/DDBJ whole genome shotgun (WGS) entry which is preliminary data.</text>
</comment>